<dbReference type="Gene3D" id="2.30.30.100">
    <property type="match status" value="1"/>
</dbReference>
<dbReference type="Proteomes" id="UP000308365">
    <property type="component" value="Unassembled WGS sequence"/>
</dbReference>
<dbReference type="SMART" id="SM00651">
    <property type="entry name" value="Sm"/>
    <property type="match status" value="1"/>
</dbReference>
<evidence type="ECO:0000313" key="16">
    <source>
        <dbReference type="Proteomes" id="UP000308365"/>
    </source>
</evidence>
<evidence type="ECO:0000256" key="11">
    <source>
        <dbReference type="ARBA" id="ARBA00054201"/>
    </source>
</evidence>
<evidence type="ECO:0000256" key="4">
    <source>
        <dbReference type="ARBA" id="ARBA00022490"/>
    </source>
</evidence>
<keyword evidence="6" id="KW-0747">Spliceosome</keyword>
<comment type="similarity">
    <text evidence="3">Belongs to the snRNP core protein family.</text>
</comment>
<keyword evidence="4" id="KW-0963">Cytoplasm</keyword>
<dbReference type="InterPro" id="IPR001163">
    <property type="entry name" value="Sm_dom_euk/arc"/>
</dbReference>
<dbReference type="SUPFAM" id="SSF56047">
    <property type="entry name" value="Ribosomal protein S8"/>
    <property type="match status" value="1"/>
</dbReference>
<dbReference type="Gene3D" id="3.30.1370.30">
    <property type="match status" value="1"/>
</dbReference>
<feature type="region of interest" description="Disordered" evidence="13">
    <location>
        <begin position="80"/>
        <end position="110"/>
    </location>
</feature>
<dbReference type="InterPro" id="IPR035987">
    <property type="entry name" value="Ribosomal_uS8_sf"/>
</dbReference>
<keyword evidence="5" id="KW-0507">mRNA processing</keyword>
<comment type="function">
    <text evidence="11">Plays a role in pre-mRNA splicing as a core component of the spliceosomal U1, U2, U4 and U5 small nuclear ribonucleoproteins (snRNPs), the building blocks of the spliceosome. Component of both the pre-catalytic spliceosome B complex and activated spliceosome C complexes. As a component of the minor spliceosome, involved in the splicing of U12-type introns in pre-mRNAs. May act as a charged protein scaffold to promote snRNP assembly or strengthen snRNP-snRNP interactions through non-specific electrostatic contacts with RNA.</text>
</comment>
<dbReference type="InterPro" id="IPR047575">
    <property type="entry name" value="Sm"/>
</dbReference>
<evidence type="ECO:0000256" key="3">
    <source>
        <dbReference type="ARBA" id="ARBA00008146"/>
    </source>
</evidence>
<comment type="caution">
    <text evidence="15">The sequence shown here is derived from an EMBL/GenBank/DDBJ whole genome shotgun (WGS) entry which is preliminary data.</text>
</comment>
<evidence type="ECO:0000256" key="1">
    <source>
        <dbReference type="ARBA" id="ARBA00004123"/>
    </source>
</evidence>
<dbReference type="GO" id="GO:0003735">
    <property type="term" value="F:structural constituent of ribosome"/>
    <property type="evidence" value="ECO:0007669"/>
    <property type="project" value="InterPro"/>
</dbReference>
<keyword evidence="7" id="KW-0508">mRNA splicing</keyword>
<sequence>MAIVFCHMKVRANCEKLRDLPSGPPYTVSWSTSKLNACEAGDHSTTSAAEKQQRGARGGARLPRGPRRARADIALRPAGAHRTAGAEDPGWGTAGVAAGGPRCPRPGSVRAARPRLSLMKKCRFPPSFRVAVMVPMKVLADALKSINDAEKRGKPQVLIRPSSEVIMQFLTVMYRASVPLMFYQYVNNPDGDSLKLKFTSLNVALKAVNGRAPAEPLQLCDGKVANQTKQGAQDKEKTMAGAAGNSDENGTARLLMRQEKEAMGPRGGQGWRACQVQIQKFYSAIVQKAFLEHSLPYLTETVSFFEEVHECPTFGQEQTGTSIVTATLKPEGQAAPPRKRKWGGGVGKIRGRLGEHLAVSELSPRGRWKNHEQGDNCILPTKFVNFGGSEKLQDQGEKQGKSVSCNGKNDPKLEITIIEKGPVIYTNSNIKVINEEEAGLSDQQRSSDAAQIRRRVILFLFHANKLQKSTRRISLDHVKGSALLALPLAAAEAMGSIKECYRGQPDIRQNRFRFCALLDQKGDGAARMKLMRFLMKLGHEIVTTELKNRTQVHGTITGVDVSMNTHLKAVKMTLKNREPVQLETLSICRNNIQYFILPDSLPLDTLLVDVEPKAAKKPAGFFQRLSFHEDFSGIGTERTP</sequence>
<evidence type="ECO:0000256" key="8">
    <source>
        <dbReference type="ARBA" id="ARBA00023242"/>
    </source>
</evidence>
<gene>
    <name evidence="15" type="ORF">EI555_020326</name>
</gene>
<feature type="region of interest" description="Disordered" evidence="13">
    <location>
        <begin position="228"/>
        <end position="248"/>
    </location>
</feature>
<dbReference type="EMBL" id="RWIC01001200">
    <property type="protein sequence ID" value="TKC37087.1"/>
    <property type="molecule type" value="Genomic_DNA"/>
</dbReference>
<dbReference type="PROSITE" id="PS52002">
    <property type="entry name" value="SM"/>
    <property type="match status" value="1"/>
</dbReference>
<evidence type="ECO:0000256" key="9">
    <source>
        <dbReference type="ARBA" id="ARBA00023274"/>
    </source>
</evidence>
<keyword evidence="9" id="KW-0687">Ribonucleoprotein</keyword>
<protein>
    <recommendedName>
        <fullName evidence="12">Small nuclear ribonucleoprotein Sm D1</fullName>
    </recommendedName>
    <alternativeName>
        <fullName evidence="10">snRNP core protein D1</fullName>
    </alternativeName>
</protein>
<dbReference type="InterPro" id="IPR027141">
    <property type="entry name" value="LSm4/Sm_D1/D3"/>
</dbReference>
<evidence type="ECO:0000256" key="6">
    <source>
        <dbReference type="ARBA" id="ARBA00022728"/>
    </source>
</evidence>
<dbReference type="GO" id="GO:0005681">
    <property type="term" value="C:spliceosomal complex"/>
    <property type="evidence" value="ECO:0007669"/>
    <property type="project" value="UniProtKB-KW"/>
</dbReference>
<dbReference type="GO" id="GO:0005840">
    <property type="term" value="C:ribosome"/>
    <property type="evidence" value="ECO:0007669"/>
    <property type="project" value="InterPro"/>
</dbReference>
<evidence type="ECO:0000256" key="2">
    <source>
        <dbReference type="ARBA" id="ARBA00004496"/>
    </source>
</evidence>
<dbReference type="FunFam" id="2.30.30.100:FF:000016">
    <property type="entry name" value="Small nuclear ribonucleoprotein Sm D1"/>
    <property type="match status" value="1"/>
</dbReference>
<dbReference type="InterPro" id="IPR034102">
    <property type="entry name" value="Sm_D1"/>
</dbReference>
<evidence type="ECO:0000256" key="13">
    <source>
        <dbReference type="SAM" id="MobiDB-lite"/>
    </source>
</evidence>
<dbReference type="GO" id="GO:0003723">
    <property type="term" value="F:RNA binding"/>
    <property type="evidence" value="ECO:0007669"/>
    <property type="project" value="InterPro"/>
</dbReference>
<feature type="domain" description="Sm" evidence="14">
    <location>
        <begin position="529"/>
        <end position="601"/>
    </location>
</feature>
<evidence type="ECO:0000256" key="10">
    <source>
        <dbReference type="ARBA" id="ARBA00033121"/>
    </source>
</evidence>
<reference evidence="16" key="1">
    <citation type="journal article" date="2019" name="IScience">
        <title>Narwhal Genome Reveals Long-Term Low Genetic Diversity despite Current Large Abundance Size.</title>
        <authorList>
            <person name="Westbury M.V."/>
            <person name="Petersen B."/>
            <person name="Garde E."/>
            <person name="Heide-Jorgensen M.P."/>
            <person name="Lorenzen E.D."/>
        </authorList>
    </citation>
    <scope>NUCLEOTIDE SEQUENCE [LARGE SCALE GENOMIC DNA]</scope>
</reference>
<feature type="region of interest" description="Disordered" evidence="13">
    <location>
        <begin position="41"/>
        <end position="66"/>
    </location>
</feature>
<dbReference type="GO" id="GO:0005737">
    <property type="term" value="C:cytoplasm"/>
    <property type="evidence" value="ECO:0007669"/>
    <property type="project" value="UniProtKB-SubCell"/>
</dbReference>
<organism evidence="15 16">
    <name type="scientific">Monodon monoceros</name>
    <name type="common">Narwhal</name>
    <name type="synonym">Ceratodon monodon</name>
    <dbReference type="NCBI Taxonomy" id="40151"/>
    <lineage>
        <taxon>Eukaryota</taxon>
        <taxon>Metazoa</taxon>
        <taxon>Chordata</taxon>
        <taxon>Craniata</taxon>
        <taxon>Vertebrata</taxon>
        <taxon>Euteleostomi</taxon>
        <taxon>Mammalia</taxon>
        <taxon>Eutheria</taxon>
        <taxon>Laurasiatheria</taxon>
        <taxon>Artiodactyla</taxon>
        <taxon>Whippomorpha</taxon>
        <taxon>Cetacea</taxon>
        <taxon>Odontoceti</taxon>
        <taxon>Monodontidae</taxon>
        <taxon>Monodon</taxon>
    </lineage>
</organism>
<evidence type="ECO:0000313" key="15">
    <source>
        <dbReference type="EMBL" id="TKC37087.1"/>
    </source>
</evidence>
<evidence type="ECO:0000256" key="12">
    <source>
        <dbReference type="ARBA" id="ARBA00070082"/>
    </source>
</evidence>
<evidence type="ECO:0000256" key="5">
    <source>
        <dbReference type="ARBA" id="ARBA00022664"/>
    </source>
</evidence>
<dbReference type="InterPro" id="IPR010920">
    <property type="entry name" value="LSM_dom_sf"/>
</dbReference>
<dbReference type="PANTHER" id="PTHR23338">
    <property type="entry name" value="SMALL NUCLEAR RIBONUCLEOPROTEIN SM"/>
    <property type="match status" value="1"/>
</dbReference>
<evidence type="ECO:0000259" key="14">
    <source>
        <dbReference type="PROSITE" id="PS52002"/>
    </source>
</evidence>
<comment type="subcellular location">
    <subcellularLocation>
        <location evidence="2">Cytoplasm</location>
    </subcellularLocation>
    <subcellularLocation>
        <location evidence="1">Nucleus</location>
    </subcellularLocation>
</comment>
<proteinExistence type="inferred from homology"/>
<dbReference type="AlphaFoldDB" id="A0A4U1EM50"/>
<dbReference type="SUPFAM" id="SSF50182">
    <property type="entry name" value="Sm-like ribonucleoproteins"/>
    <property type="match status" value="1"/>
</dbReference>
<dbReference type="GO" id="GO:0000387">
    <property type="term" value="P:spliceosomal snRNP assembly"/>
    <property type="evidence" value="ECO:0007669"/>
    <property type="project" value="InterPro"/>
</dbReference>
<name>A0A4U1EM50_MONMO</name>
<accession>A0A4U1EM50</accession>
<dbReference type="CDD" id="cd01724">
    <property type="entry name" value="Sm_D1"/>
    <property type="match status" value="1"/>
</dbReference>
<dbReference type="Pfam" id="PF01423">
    <property type="entry name" value="LSM"/>
    <property type="match status" value="1"/>
</dbReference>
<keyword evidence="8" id="KW-0539">Nucleus</keyword>
<dbReference type="GO" id="GO:0006412">
    <property type="term" value="P:translation"/>
    <property type="evidence" value="ECO:0007669"/>
    <property type="project" value="InterPro"/>
</dbReference>
<evidence type="ECO:0000256" key="7">
    <source>
        <dbReference type="ARBA" id="ARBA00023187"/>
    </source>
</evidence>